<dbReference type="EMBL" id="MF599468">
    <property type="protein sequence ID" value="ATE87084.1"/>
    <property type="molecule type" value="Genomic_DNA"/>
</dbReference>
<sequence>MKYIVFVVLFLIFINYTTVSKSKTRPTKQAPKIKNVVTKLNVRNRSILEKLRVLVHSSEFESEDSPLKCIIEVSKPEIEIFKSRRNISKYINSPDLKKLLIKYAECISCYTEIILNTSDEQLEATDLKRIVESFRENFIQYTGFVKRLKSQFEMM</sequence>
<organism evidence="1">
    <name type="scientific">Shrimp hemocyte iridescent virus</name>
    <dbReference type="NCBI Taxonomy" id="2039780"/>
    <lineage>
        <taxon>Viruses</taxon>
        <taxon>Varidnaviria</taxon>
        <taxon>Bamfordvirae</taxon>
        <taxon>Nucleocytoviricota</taxon>
        <taxon>Megaviricetes</taxon>
        <taxon>Pimascovirales</taxon>
        <taxon>Pimascovirales incertae sedis</taxon>
        <taxon>Iridoviridae</taxon>
        <taxon>Betairidovirinae</taxon>
        <taxon>Decapodiridovirus</taxon>
        <taxon>Decapodiridovirus litopenaeus1</taxon>
        <taxon>Decapod iridescent virus 1</taxon>
    </lineage>
</organism>
<reference evidence="1" key="2">
    <citation type="journal article" date="2017" name="Sci. Rep.">
        <title>Characterization of a new member of Iridoviridae, Shrimp hemocyte iridescent virus (SHIV), found in white leg shrimp (Litopenaeus vannamei).</title>
        <authorList>
            <person name="Qiu L."/>
            <person name="Chen M.M."/>
            <person name="Wan X.Y."/>
            <person name="Li C."/>
            <person name="Zhang Q.L."/>
            <person name="Wang R.Y."/>
            <person name="Cheng D.Y."/>
            <person name="Dong X."/>
            <person name="Yang B."/>
            <person name="Wang X.H."/>
            <person name="Xiang J.H."/>
            <person name="Huang J."/>
        </authorList>
    </citation>
    <scope>NUCLEOTIDE SEQUENCE [LARGE SCALE GENOMIC DNA]</scope>
    <source>
        <strain evidence="1">20141215</strain>
    </source>
</reference>
<proteinExistence type="predicted"/>
<dbReference type="KEGG" id="vg:65099847"/>
<keyword evidence="2" id="KW-1185">Reference proteome</keyword>
<evidence type="ECO:0000313" key="1">
    <source>
        <dbReference type="EMBL" id="ATE87084.1"/>
    </source>
</evidence>
<evidence type="ECO:0000313" key="2">
    <source>
        <dbReference type="Proteomes" id="UP000297192"/>
    </source>
</evidence>
<protein>
    <submittedName>
        <fullName evidence="1">Uncharacterized protein</fullName>
    </submittedName>
</protein>
<accession>A0A291B0S3</accession>
<name>A0A291B0S3_9VIRU</name>
<dbReference type="RefSeq" id="YP_010084827.1">
    <property type="nucleotide sequence ID" value="NC_055165.1"/>
</dbReference>
<dbReference type="Proteomes" id="UP000297192">
    <property type="component" value="Segment"/>
</dbReference>
<dbReference type="GeneID" id="65099847"/>
<reference evidence="1" key="1">
    <citation type="journal article" date="2017" name="Arch. Virol.">
        <title>Complete genome sequence of shrimp hemocyte iridescent virus (SHIV) isolated from white leg shrimp, Litopenaeus vannamei.</title>
        <authorList>
            <person name="Qiu L."/>
            <person name="Chen M.M."/>
            <person name="Wang R.Y."/>
            <person name="Wan X.Y."/>
            <person name="Li C."/>
            <person name="Zhang Q.L."/>
            <person name="Dong X."/>
            <person name="Yang B."/>
            <person name="Xiang J.H."/>
            <person name="Huang J."/>
        </authorList>
    </citation>
    <scope>NUCLEOTIDE SEQUENCE [LARGE SCALE GENOMIC DNA]</scope>
    <source>
        <strain evidence="1">20141215</strain>
    </source>
</reference>
<gene>
    <name evidence="1" type="primary">75R</name>
</gene>